<accession>A0A2T5I618</accession>
<name>A0A2T5I618_9PROT</name>
<proteinExistence type="predicted"/>
<reference evidence="1 2" key="1">
    <citation type="submission" date="2018-04" db="EMBL/GenBank/DDBJ databases">
        <title>Active sludge and wastewater microbial communities from Klosterneuburg, Austria.</title>
        <authorList>
            <person name="Wagner M."/>
        </authorList>
    </citation>
    <scope>NUCLEOTIDE SEQUENCE [LARGE SCALE GENOMIC DNA]</scope>
    <source>
        <strain evidence="1 2">Nm4</strain>
    </source>
</reference>
<organism evidence="1 2">
    <name type="scientific">Nitrosomonas ureae</name>
    <dbReference type="NCBI Taxonomy" id="44577"/>
    <lineage>
        <taxon>Bacteria</taxon>
        <taxon>Pseudomonadati</taxon>
        <taxon>Pseudomonadota</taxon>
        <taxon>Betaproteobacteria</taxon>
        <taxon>Nitrosomonadales</taxon>
        <taxon>Nitrosomonadaceae</taxon>
        <taxon>Nitrosomonas</taxon>
    </lineage>
</organism>
<protein>
    <submittedName>
        <fullName evidence="1">Uncharacterized protein</fullName>
    </submittedName>
</protein>
<dbReference type="EMBL" id="QAOL01000053">
    <property type="protein sequence ID" value="PTQ79286.1"/>
    <property type="molecule type" value="Genomic_DNA"/>
</dbReference>
<evidence type="ECO:0000313" key="1">
    <source>
        <dbReference type="EMBL" id="PTQ79286.1"/>
    </source>
</evidence>
<gene>
    <name evidence="1" type="ORF">C8R28_105318</name>
</gene>
<dbReference type="RefSeq" id="WP_107787956.1">
    <property type="nucleotide sequence ID" value="NZ_QAOL01000053.1"/>
</dbReference>
<comment type="caution">
    <text evidence="1">The sequence shown here is derived from an EMBL/GenBank/DDBJ whole genome shotgun (WGS) entry which is preliminary data.</text>
</comment>
<dbReference type="Proteomes" id="UP000244110">
    <property type="component" value="Unassembled WGS sequence"/>
</dbReference>
<dbReference type="AlphaFoldDB" id="A0A2T5I618"/>
<sequence>MNSLNDNNLNKNIEGTISEQQNESLLVINIQLNDGTWVEERFYNQVLQLIRDIEPALELEEVYTTKFLCGKTFWDSLEKGERINAGKCVAQMIACKALPLCFAGTSKSNSRLYQLK</sequence>
<evidence type="ECO:0000313" key="2">
    <source>
        <dbReference type="Proteomes" id="UP000244110"/>
    </source>
</evidence>